<gene>
    <name evidence="2" type="ORF">D6D13_10355</name>
</gene>
<comment type="caution">
    <text evidence="2">The sequence shown here is derived from an EMBL/GenBank/DDBJ whole genome shotgun (WGS) entry which is preliminary data.</text>
</comment>
<protein>
    <submittedName>
        <fullName evidence="2">Uncharacterized protein</fullName>
    </submittedName>
</protein>
<reference evidence="2" key="1">
    <citation type="submission" date="2018-10" db="EMBL/GenBank/DDBJ databases">
        <title>Fifty Aureobasidium pullulans genomes reveal a recombining polyextremotolerant generalist.</title>
        <authorList>
            <person name="Gostincar C."/>
            <person name="Turk M."/>
            <person name="Zajc J."/>
            <person name="Gunde-Cimerman N."/>
        </authorList>
    </citation>
    <scope>NUCLEOTIDE SEQUENCE [LARGE SCALE GENOMIC DNA]</scope>
    <source>
        <strain evidence="2">EXF-10085</strain>
    </source>
</reference>
<evidence type="ECO:0000313" key="2">
    <source>
        <dbReference type="EMBL" id="THW99048.1"/>
    </source>
</evidence>
<proteinExistence type="predicted"/>
<sequence length="241" mass="26721">MGYLQGSGSPPNPVVGLAVQSLKRLRTGYDAIDNAFYIAQAWASNMLRAQGRHVRIKIDDNASPRFAAVRPGVALRDLVIDLPSPRQLQTSSPTEQTSSVTSQQPLSMGTTSTSPQRLLNRERSPPPSPSFSPFASSSSVESSALVTQNRSRPIANYTMRNVKMHARLPFGHSVPRSWKDHIEEISMSSSVDLVLVGNLWTPRCFEDIDPNLPQQPKVKHFEAIDQWSVQFDLDRLVAETE</sequence>
<dbReference type="EMBL" id="QZAS01000083">
    <property type="protein sequence ID" value="THW99048.1"/>
    <property type="molecule type" value="Genomic_DNA"/>
</dbReference>
<organism evidence="2">
    <name type="scientific">Aureobasidium pullulans</name>
    <name type="common">Black yeast</name>
    <name type="synonym">Pullularia pullulans</name>
    <dbReference type="NCBI Taxonomy" id="5580"/>
    <lineage>
        <taxon>Eukaryota</taxon>
        <taxon>Fungi</taxon>
        <taxon>Dikarya</taxon>
        <taxon>Ascomycota</taxon>
        <taxon>Pezizomycotina</taxon>
        <taxon>Dothideomycetes</taxon>
        <taxon>Dothideomycetidae</taxon>
        <taxon>Dothideales</taxon>
        <taxon>Saccotheciaceae</taxon>
        <taxon>Aureobasidium</taxon>
    </lineage>
</organism>
<feature type="compositionally biased region" description="Polar residues" evidence="1">
    <location>
        <begin position="86"/>
        <end position="117"/>
    </location>
</feature>
<evidence type="ECO:0000256" key="1">
    <source>
        <dbReference type="SAM" id="MobiDB-lite"/>
    </source>
</evidence>
<feature type="region of interest" description="Disordered" evidence="1">
    <location>
        <begin position="84"/>
        <end position="137"/>
    </location>
</feature>
<name>A0A4S9BYK6_AURPU</name>
<accession>A0A4S9BYK6</accession>
<dbReference type="AlphaFoldDB" id="A0A4S9BYK6"/>